<protein>
    <submittedName>
        <fullName evidence="3">DNA-binding NarL/FixJ family response regulator</fullName>
    </submittedName>
</protein>
<sequence>MTPITVAIVDDQPLMRFGLRALFDSRPLAKVTAWRT</sequence>
<gene>
    <name evidence="3" type="ORF">HNQ04_002672</name>
</gene>
<evidence type="ECO:0000313" key="3">
    <source>
        <dbReference type="EMBL" id="MBB6017407.1"/>
    </source>
</evidence>
<dbReference type="Proteomes" id="UP000629870">
    <property type="component" value="Unassembled WGS sequence"/>
</dbReference>
<organism evidence="3 4">
    <name type="scientific">Deinococcus radiopugnans ATCC 19172</name>
    <dbReference type="NCBI Taxonomy" id="585398"/>
    <lineage>
        <taxon>Bacteria</taxon>
        <taxon>Thermotogati</taxon>
        <taxon>Deinococcota</taxon>
        <taxon>Deinococci</taxon>
        <taxon>Deinococcales</taxon>
        <taxon>Deinococcaceae</taxon>
        <taxon>Deinococcus</taxon>
    </lineage>
</organism>
<feature type="domain" description="Response regulatory" evidence="2">
    <location>
        <begin position="5"/>
        <end position="36"/>
    </location>
</feature>
<comment type="caution">
    <text evidence="1">Lacks conserved residue(s) required for the propagation of feature annotation.</text>
</comment>
<comment type="caution">
    <text evidence="3">The sequence shown here is derived from an EMBL/GenBank/DDBJ whole genome shotgun (WGS) entry which is preliminary data.</text>
</comment>
<keyword evidence="3" id="KW-0238">DNA-binding</keyword>
<evidence type="ECO:0000259" key="2">
    <source>
        <dbReference type="PROSITE" id="PS50110"/>
    </source>
</evidence>
<dbReference type="GO" id="GO:0003677">
    <property type="term" value="F:DNA binding"/>
    <property type="evidence" value="ECO:0007669"/>
    <property type="project" value="UniProtKB-KW"/>
</dbReference>
<evidence type="ECO:0000256" key="1">
    <source>
        <dbReference type="PROSITE-ProRule" id="PRU00169"/>
    </source>
</evidence>
<proteinExistence type="predicted"/>
<evidence type="ECO:0000313" key="4">
    <source>
        <dbReference type="Proteomes" id="UP000629870"/>
    </source>
</evidence>
<keyword evidence="4" id="KW-1185">Reference proteome</keyword>
<dbReference type="EMBL" id="JACHEW010000014">
    <property type="protein sequence ID" value="MBB6017407.1"/>
    <property type="molecule type" value="Genomic_DNA"/>
</dbReference>
<reference evidence="3 4" key="1">
    <citation type="submission" date="2020-08" db="EMBL/GenBank/DDBJ databases">
        <title>Genomic Encyclopedia of Type Strains, Phase IV (KMG-IV): sequencing the most valuable type-strain genomes for metagenomic binning, comparative biology and taxonomic classification.</title>
        <authorList>
            <person name="Goeker M."/>
        </authorList>
    </citation>
    <scope>NUCLEOTIDE SEQUENCE [LARGE SCALE GENOMIC DNA]</scope>
    <source>
        <strain evidence="3 4">DSM 12027</strain>
    </source>
</reference>
<accession>A0ABR6NTR0</accession>
<dbReference type="InterPro" id="IPR001789">
    <property type="entry name" value="Sig_transdc_resp-reg_receiver"/>
</dbReference>
<name>A0ABR6NTR0_9DEIO</name>
<dbReference type="PROSITE" id="PS50110">
    <property type="entry name" value="RESPONSE_REGULATORY"/>
    <property type="match status" value="1"/>
</dbReference>